<dbReference type="CDD" id="cd16926">
    <property type="entry name" value="HATPase_MutL-MLH-PMS-like"/>
    <property type="match status" value="1"/>
</dbReference>
<keyword evidence="2" id="KW-0227">DNA damage</keyword>
<dbReference type="Gene3D" id="3.30.1540.20">
    <property type="entry name" value="MutL, C-terminal domain, dimerisation subdomain"/>
    <property type="match status" value="1"/>
</dbReference>
<evidence type="ECO:0000313" key="7">
    <source>
        <dbReference type="EMBL" id="KAK0500624.1"/>
    </source>
</evidence>
<dbReference type="Gene3D" id="3.30.565.10">
    <property type="entry name" value="Histidine kinase-like ATPase, C-terminal domain"/>
    <property type="match status" value="1"/>
</dbReference>
<dbReference type="InterPro" id="IPR036890">
    <property type="entry name" value="HATPase_C_sf"/>
</dbReference>
<reference evidence="7" key="1">
    <citation type="submission" date="2023-06" db="EMBL/GenBank/DDBJ databases">
        <authorList>
            <consortium name="Lawrence Berkeley National Laboratory"/>
            <person name="Ahrendt S."/>
            <person name="Sahu N."/>
            <person name="Indic B."/>
            <person name="Wong-Bajracharya J."/>
            <person name="Merenyi Z."/>
            <person name="Ke H.-M."/>
            <person name="Monk M."/>
            <person name="Kocsube S."/>
            <person name="Drula E."/>
            <person name="Lipzen A."/>
            <person name="Balint B."/>
            <person name="Henrissat B."/>
            <person name="Andreopoulos B."/>
            <person name="Martin F.M."/>
            <person name="Harder C.B."/>
            <person name="Rigling D."/>
            <person name="Ford K.L."/>
            <person name="Foster G.D."/>
            <person name="Pangilinan J."/>
            <person name="Papanicolaou A."/>
            <person name="Barry K."/>
            <person name="LaButti K."/>
            <person name="Viragh M."/>
            <person name="Koriabine M."/>
            <person name="Yan M."/>
            <person name="Riley R."/>
            <person name="Champramary S."/>
            <person name="Plett K.L."/>
            <person name="Tsai I.J."/>
            <person name="Slot J."/>
            <person name="Sipos G."/>
            <person name="Plett J."/>
            <person name="Nagy L.G."/>
            <person name="Grigoriev I.V."/>
        </authorList>
    </citation>
    <scope>NUCLEOTIDE SEQUENCE</scope>
    <source>
        <strain evidence="7">HWK02</strain>
    </source>
</reference>
<dbReference type="GO" id="GO:0005524">
    <property type="term" value="F:ATP binding"/>
    <property type="evidence" value="ECO:0007669"/>
    <property type="project" value="InterPro"/>
</dbReference>
<dbReference type="Pfam" id="PF13589">
    <property type="entry name" value="HATPase_c_3"/>
    <property type="match status" value="1"/>
</dbReference>
<dbReference type="GO" id="GO:0030983">
    <property type="term" value="F:mismatched DNA binding"/>
    <property type="evidence" value="ECO:0007669"/>
    <property type="project" value="InterPro"/>
</dbReference>
<dbReference type="PANTHER" id="PTHR10073:SF52">
    <property type="entry name" value="MISMATCH REPAIR ENDONUCLEASE PMS2"/>
    <property type="match status" value="1"/>
</dbReference>
<organism evidence="7 8">
    <name type="scientific">Armillaria luteobubalina</name>
    <dbReference type="NCBI Taxonomy" id="153913"/>
    <lineage>
        <taxon>Eukaryota</taxon>
        <taxon>Fungi</taxon>
        <taxon>Dikarya</taxon>
        <taxon>Basidiomycota</taxon>
        <taxon>Agaricomycotina</taxon>
        <taxon>Agaricomycetes</taxon>
        <taxon>Agaricomycetidae</taxon>
        <taxon>Agaricales</taxon>
        <taxon>Marasmiineae</taxon>
        <taxon>Physalacriaceae</taxon>
        <taxon>Armillaria</taxon>
    </lineage>
</organism>
<evidence type="ECO:0000256" key="2">
    <source>
        <dbReference type="ARBA" id="ARBA00022763"/>
    </source>
</evidence>
<feature type="region of interest" description="Disordered" evidence="4">
    <location>
        <begin position="557"/>
        <end position="581"/>
    </location>
</feature>
<dbReference type="InterPro" id="IPR002099">
    <property type="entry name" value="MutL/Mlh/PMS"/>
</dbReference>
<feature type="compositionally biased region" description="Low complexity" evidence="4">
    <location>
        <begin position="487"/>
        <end position="501"/>
    </location>
</feature>
<dbReference type="InterPro" id="IPR013507">
    <property type="entry name" value="DNA_mismatch_S5_2-like"/>
</dbReference>
<dbReference type="EMBL" id="JAUEPU010000007">
    <property type="protein sequence ID" value="KAK0500624.1"/>
    <property type="molecule type" value="Genomic_DNA"/>
</dbReference>
<dbReference type="PROSITE" id="PS00058">
    <property type="entry name" value="DNA_MISMATCH_REPAIR_1"/>
    <property type="match status" value="1"/>
</dbReference>
<gene>
    <name evidence="7" type="ORF">EDD18DRAFT_773518</name>
</gene>
<evidence type="ECO:0000259" key="5">
    <source>
        <dbReference type="SMART" id="SM00853"/>
    </source>
</evidence>
<comment type="similarity">
    <text evidence="1">Belongs to the DNA mismatch repair MutL/HexB family.</text>
</comment>
<dbReference type="InterPro" id="IPR042121">
    <property type="entry name" value="MutL_C_regsub"/>
</dbReference>
<dbReference type="Gene3D" id="3.30.230.10">
    <property type="match status" value="1"/>
</dbReference>
<feature type="domain" description="DNA mismatch repair protein S5" evidence="6">
    <location>
        <begin position="220"/>
        <end position="364"/>
    </location>
</feature>
<evidence type="ECO:0000256" key="3">
    <source>
        <dbReference type="ARBA" id="ARBA00070941"/>
    </source>
</evidence>
<dbReference type="InterPro" id="IPR014790">
    <property type="entry name" value="MutL_C"/>
</dbReference>
<protein>
    <recommendedName>
        <fullName evidence="3">DNA mismatch repair protein PMS1</fullName>
    </recommendedName>
</protein>
<evidence type="ECO:0000256" key="4">
    <source>
        <dbReference type="SAM" id="MobiDB-lite"/>
    </source>
</evidence>
<keyword evidence="8" id="KW-1185">Reference proteome</keyword>
<dbReference type="CDD" id="cd03484">
    <property type="entry name" value="MutL_Trans_hPMS_2_like"/>
    <property type="match status" value="1"/>
</dbReference>
<feature type="region of interest" description="Disordered" evidence="4">
    <location>
        <begin position="481"/>
        <end position="540"/>
    </location>
</feature>
<sequence length="1025" mass="112405">MQRITALPTASIHQITSNQVVISLETAVKELVENSLDAGAGSIEVKFKNYGVKSVEVVDNGSGVAEDDWESIGLKHHTSKLSSFNDLANVSSFGFRGEALSSLCAMCESVTVMTRANDPIGVILDLDKNGKIGEKKRVARQRGTTVTLLSLFSPLPVRRKEFERNAKREYGKALSLLQAYALVPCTKKNGVRLFVSNQIDKGQKSTPIQTQGSPSLRASVIALWGSKSLDGVQDLDVSFSIPRVQIRKRGKEQEVNSRMSEVDVCIRGLISSPGCGRSSTDRQFFYINGRPCGLAKIQKTVNEVYRLFTPNNNTTSQAPFVVADFEIPTDTYDVNVTPDKRTLFLHNEVAILEGLKSKLQTFFTSGRSTYEVESSRLSRSNIGPTTQTSSSQRHESVAGAQDRLSIRKRERTISLEDAEIEGRRTRSRTITSEQDFSSDFGISQISSSVSSSSHPQPPTPVLAVNEVNVDSEAKCQSILPLTGMETSPSGCSSSNSKPSPSTENAPPQGIILGVESSSPPSLKDVSSLAAPSATSRKGQDKQVIMNTLFASWARTTGKKSLNSDDQAVSGKSVPSASLATDQNKLDTKAVEAKKVEAKKNKQATLTFRSMLVGFARSGSTVNQATEEDEDDAMDDSEDNVKATDTGLDDKGEVTPIASVEGTGETTDSIMSTTSDSQVIDLISDDEDITRMEVNTPSCSQDSRPISRPEVVRTSQDGEGDIGLRFDLSGVVERWKATSDCSRDLTSSSTKKCEFDDNDEAALSRVISKSDFSEMDIVGQFNLGFIVTRRRKGEDGMDDLFIVDQHAADEKYNFETLQETTIIRSQKLFRPQPLELTAADELLALERLDILKQNGFEVEGGDQYEDAEDVGAGSKLRLTAQPVSRSTVFNMKDLEELIHLMHDRPSGTMVRCSKARAMFAMRACRKSVMVGMPLTKGQMTTIVHHMGTMDQPWNCPHGRPTMRHLCDLAPNVHEQVRRDCGRKINWSTFASINSRVLVPFASYHFIYTYTSKSSSWLGFCGLRPVR</sequence>
<dbReference type="SMART" id="SM01340">
    <property type="entry name" value="DNA_mis_repair"/>
    <property type="match status" value="1"/>
</dbReference>
<feature type="region of interest" description="Disordered" evidence="4">
    <location>
        <begin position="694"/>
        <end position="717"/>
    </location>
</feature>
<dbReference type="FunFam" id="3.30.565.10:FF:000014">
    <property type="entry name" value="Mismatch repair endonuclease pms1, putative"/>
    <property type="match status" value="1"/>
</dbReference>
<feature type="compositionally biased region" description="Polar residues" evidence="4">
    <location>
        <begin position="694"/>
        <end position="703"/>
    </location>
</feature>
<dbReference type="GO" id="GO:0000710">
    <property type="term" value="P:meiotic mismatch repair"/>
    <property type="evidence" value="ECO:0007669"/>
    <property type="project" value="UniProtKB-ARBA"/>
</dbReference>
<feature type="compositionally biased region" description="Polar residues" evidence="4">
    <location>
        <begin position="572"/>
        <end position="581"/>
    </location>
</feature>
<dbReference type="InterPro" id="IPR020568">
    <property type="entry name" value="Ribosomal_Su5_D2-typ_SF"/>
</dbReference>
<proteinExistence type="inferred from homology"/>
<dbReference type="InterPro" id="IPR038973">
    <property type="entry name" value="MutL/Mlh/Pms-like"/>
</dbReference>
<dbReference type="Gene3D" id="3.30.1370.100">
    <property type="entry name" value="MutL, C-terminal domain, regulatory subdomain"/>
    <property type="match status" value="1"/>
</dbReference>
<accession>A0AA39UWJ5</accession>
<dbReference type="SUPFAM" id="SSF55874">
    <property type="entry name" value="ATPase domain of HSP90 chaperone/DNA topoisomerase II/histidine kinase"/>
    <property type="match status" value="1"/>
</dbReference>
<feature type="compositionally biased region" description="Basic and acidic residues" evidence="4">
    <location>
        <begin position="404"/>
        <end position="424"/>
    </location>
</feature>
<dbReference type="SUPFAM" id="SSF118116">
    <property type="entry name" value="DNA mismatch repair protein MutL"/>
    <property type="match status" value="1"/>
</dbReference>
<dbReference type="InterPro" id="IPR037198">
    <property type="entry name" value="MutL_C_sf"/>
</dbReference>
<feature type="compositionally biased region" description="Acidic residues" evidence="4">
    <location>
        <begin position="625"/>
        <end position="637"/>
    </location>
</feature>
<feature type="compositionally biased region" description="Polar residues" evidence="4">
    <location>
        <begin position="373"/>
        <end position="391"/>
    </location>
</feature>
<evidence type="ECO:0000256" key="1">
    <source>
        <dbReference type="ARBA" id="ARBA00006082"/>
    </source>
</evidence>
<dbReference type="GO" id="GO:0016887">
    <property type="term" value="F:ATP hydrolysis activity"/>
    <property type="evidence" value="ECO:0007669"/>
    <property type="project" value="InterPro"/>
</dbReference>
<dbReference type="SMART" id="SM00853">
    <property type="entry name" value="MutL_C"/>
    <property type="match status" value="1"/>
</dbReference>
<dbReference type="AlphaFoldDB" id="A0AA39UWJ5"/>
<dbReference type="GO" id="GO:0032389">
    <property type="term" value="C:MutLalpha complex"/>
    <property type="evidence" value="ECO:0007669"/>
    <property type="project" value="TreeGrafter"/>
</dbReference>
<dbReference type="InterPro" id="IPR042120">
    <property type="entry name" value="MutL_C_dimsub"/>
</dbReference>
<dbReference type="SUPFAM" id="SSF54211">
    <property type="entry name" value="Ribosomal protein S5 domain 2-like"/>
    <property type="match status" value="1"/>
</dbReference>
<dbReference type="InterPro" id="IPR014721">
    <property type="entry name" value="Ribsml_uS5_D2-typ_fold_subgr"/>
</dbReference>
<dbReference type="PANTHER" id="PTHR10073">
    <property type="entry name" value="DNA MISMATCH REPAIR PROTEIN MLH, PMS, MUTL"/>
    <property type="match status" value="1"/>
</dbReference>
<dbReference type="Pfam" id="PF01119">
    <property type="entry name" value="DNA_mis_repair"/>
    <property type="match status" value="1"/>
</dbReference>
<comment type="caution">
    <text evidence="7">The sequence shown here is derived from an EMBL/GenBank/DDBJ whole genome shotgun (WGS) entry which is preliminary data.</text>
</comment>
<dbReference type="Proteomes" id="UP001175228">
    <property type="component" value="Unassembled WGS sequence"/>
</dbReference>
<name>A0AA39UWJ5_9AGAR</name>
<dbReference type="InterPro" id="IPR014762">
    <property type="entry name" value="DNA_mismatch_repair_CS"/>
</dbReference>
<evidence type="ECO:0000313" key="8">
    <source>
        <dbReference type="Proteomes" id="UP001175228"/>
    </source>
</evidence>
<dbReference type="FunFam" id="3.30.1370.100:FF:000001">
    <property type="entry name" value="Mismatch repair endonuclease pms1, putative"/>
    <property type="match status" value="1"/>
</dbReference>
<feature type="region of interest" description="Disordered" evidence="4">
    <location>
        <begin position="373"/>
        <end position="437"/>
    </location>
</feature>
<dbReference type="GO" id="GO:0140664">
    <property type="term" value="F:ATP-dependent DNA damage sensor activity"/>
    <property type="evidence" value="ECO:0007669"/>
    <property type="project" value="InterPro"/>
</dbReference>
<feature type="domain" description="MutL C-terminal dimerisation" evidence="5">
    <location>
        <begin position="776"/>
        <end position="933"/>
    </location>
</feature>
<feature type="region of interest" description="Disordered" evidence="4">
    <location>
        <begin position="618"/>
        <end position="652"/>
    </location>
</feature>
<evidence type="ECO:0000259" key="6">
    <source>
        <dbReference type="SMART" id="SM01340"/>
    </source>
</evidence>
<feature type="compositionally biased region" description="Low complexity" evidence="4">
    <location>
        <begin position="516"/>
        <end position="528"/>
    </location>
</feature>
<dbReference type="Pfam" id="PF08676">
    <property type="entry name" value="MutL_C"/>
    <property type="match status" value="1"/>
</dbReference>
<dbReference type="NCBIfam" id="TIGR00585">
    <property type="entry name" value="mutl"/>
    <property type="match status" value="1"/>
</dbReference>